<keyword evidence="2" id="KW-1185">Reference proteome</keyword>
<reference evidence="1 2" key="1">
    <citation type="journal article" date="2003" name="Int. J. Syst. Evol. Microbiol.">
        <title>Bacillus nealsonii sp. nov., isolated from a spacecraft-assembly facility, whose spores are gamma-radiation resistant.</title>
        <authorList>
            <person name="Venkateswaran K."/>
            <person name="Kempf M."/>
            <person name="Chen F."/>
            <person name="Satomi M."/>
            <person name="Nicholson W."/>
            <person name="Kern R."/>
        </authorList>
    </citation>
    <scope>NUCLEOTIDE SEQUENCE [LARGE SCALE GENOMIC DNA]</scope>
    <source>
        <strain evidence="1 2">FO-92</strain>
    </source>
</reference>
<dbReference type="GO" id="GO:0016740">
    <property type="term" value="F:transferase activity"/>
    <property type="evidence" value="ECO:0007669"/>
    <property type="project" value="UniProtKB-KW"/>
</dbReference>
<evidence type="ECO:0000313" key="2">
    <source>
        <dbReference type="Proteomes" id="UP000233375"/>
    </source>
</evidence>
<dbReference type="SUPFAM" id="SSF53448">
    <property type="entry name" value="Nucleotide-diphospho-sugar transferases"/>
    <property type="match status" value="1"/>
</dbReference>
<keyword evidence="1" id="KW-0808">Transferase</keyword>
<proteinExistence type="predicted"/>
<comment type="caution">
    <text evidence="1">The sequence shown here is derived from an EMBL/GenBank/DDBJ whole genome shotgun (WGS) entry which is preliminary data.</text>
</comment>
<dbReference type="EMBL" id="PISE01000034">
    <property type="protein sequence ID" value="PKG22763.1"/>
    <property type="molecule type" value="Genomic_DNA"/>
</dbReference>
<dbReference type="InterPro" id="IPR029044">
    <property type="entry name" value="Nucleotide-diphossugar_trans"/>
</dbReference>
<dbReference type="AlphaFoldDB" id="A0A2N0YZS3"/>
<dbReference type="RefSeq" id="WP_101178060.1">
    <property type="nucleotide sequence ID" value="NZ_PISE01000034.1"/>
</dbReference>
<name>A0A2N0YZS3_9BACI</name>
<sequence>MIHVFTSAAINYLPKVRILFESIKKYHPEFIIHLALPDKKPDWFNAPNEGIDSIITIEDLDIPNKTSWIFKHSIVELSTAIKPFVLNYLLKREDCSAVLYFDPDIVLFSRLDDLIGELNTGSILITPHLTKPAPKENLDSIRDHEIYSSLRNGIYNLGFFGVKNDENGEAFGKWWSERLYHFCQDSPETGLFTDQKWIDFVPVYFNGVIILKNARFNVATWNLSTRNIQGFDINSITVDGKPLGFYHFTGWDNGSHLLQAQKYGGHTETVSILLNWYEQKIKKDSIAEKNTWGYGTFSNGKPIVNNQRLIYRSRSDLQAVFPNPFEATHSHCYYNWFNTRAIIEHRSLFK</sequence>
<protein>
    <submittedName>
        <fullName evidence="1">Glycosyl transferase</fullName>
    </submittedName>
</protein>
<gene>
    <name evidence="1" type="ORF">CWS01_15270</name>
</gene>
<evidence type="ECO:0000313" key="1">
    <source>
        <dbReference type="EMBL" id="PKG22763.1"/>
    </source>
</evidence>
<organism evidence="1 2">
    <name type="scientific">Niallia nealsonii</name>
    <dbReference type="NCBI Taxonomy" id="115979"/>
    <lineage>
        <taxon>Bacteria</taxon>
        <taxon>Bacillati</taxon>
        <taxon>Bacillota</taxon>
        <taxon>Bacilli</taxon>
        <taxon>Bacillales</taxon>
        <taxon>Bacillaceae</taxon>
        <taxon>Niallia</taxon>
    </lineage>
</organism>
<dbReference type="Proteomes" id="UP000233375">
    <property type="component" value="Unassembled WGS sequence"/>
</dbReference>
<accession>A0A2N0YZS3</accession>
<dbReference type="Gene3D" id="3.90.550.10">
    <property type="entry name" value="Spore Coat Polysaccharide Biosynthesis Protein SpsA, Chain A"/>
    <property type="match status" value="1"/>
</dbReference>
<dbReference type="OrthoDB" id="186344at2"/>